<evidence type="ECO:0000256" key="3">
    <source>
        <dbReference type="PROSITE-ProRule" id="PRU00209"/>
    </source>
</evidence>
<dbReference type="CDD" id="cd02796">
    <property type="entry name" value="tRNA_bind_bactPheRS"/>
    <property type="match status" value="1"/>
</dbReference>
<sequence length="202" mass="22645">MNSLKFGVFYNKQFDTLLVSFSDKPATETETINNVVVLKNKNEVVGVNIFEVSKDIEIQDSFCSEKQEVVEYVENILKDIYPVKQEKQFLIGKILSCEAIEGTHLHLCEVDIKQEVLQIVCGASNARKGLLVVVATSGSWMPNGSLITEGKVKGIDSYGMLCSTRELKLEKESQGIIELGSEYSNKIGQSFWGVYYDEQKQV</sequence>
<comment type="caution">
    <text evidence="5">The sequence shown here is derived from an EMBL/GenBank/DDBJ whole genome shotgun (WGS) entry which is preliminary data.</text>
</comment>
<protein>
    <submittedName>
        <fullName evidence="5">tRNA-binding protein</fullName>
    </submittedName>
</protein>
<gene>
    <name evidence="5" type="ORF">J2Z63_000167</name>
</gene>
<dbReference type="SUPFAM" id="SSF50249">
    <property type="entry name" value="Nucleic acid-binding proteins"/>
    <property type="match status" value="1"/>
</dbReference>
<proteinExistence type="predicted"/>
<dbReference type="InterPro" id="IPR037154">
    <property type="entry name" value="YtpR-like_sf"/>
</dbReference>
<evidence type="ECO:0000313" key="6">
    <source>
        <dbReference type="Proteomes" id="UP001236620"/>
    </source>
</evidence>
<keyword evidence="1 3" id="KW-0820">tRNA-binding</keyword>
<name>A0ABU0NDM4_9MOLU</name>
<accession>A0ABU0NDM4</accession>
<dbReference type="Proteomes" id="UP001236620">
    <property type="component" value="Unassembled WGS sequence"/>
</dbReference>
<dbReference type="Gene3D" id="2.40.50.140">
    <property type="entry name" value="Nucleic acid-binding proteins"/>
    <property type="match status" value="1"/>
</dbReference>
<dbReference type="InterPro" id="IPR002547">
    <property type="entry name" value="tRNA-bd_dom"/>
</dbReference>
<dbReference type="InterPro" id="IPR012340">
    <property type="entry name" value="NA-bd_OB-fold"/>
</dbReference>
<evidence type="ECO:0000256" key="2">
    <source>
        <dbReference type="ARBA" id="ARBA00022884"/>
    </source>
</evidence>
<dbReference type="EMBL" id="JAUSWP010000001">
    <property type="protein sequence ID" value="MDQ0567546.1"/>
    <property type="molecule type" value="Genomic_DNA"/>
</dbReference>
<keyword evidence="6" id="KW-1185">Reference proteome</keyword>
<evidence type="ECO:0000313" key="5">
    <source>
        <dbReference type="EMBL" id="MDQ0567546.1"/>
    </source>
</evidence>
<evidence type="ECO:0000259" key="4">
    <source>
        <dbReference type="PROSITE" id="PS50886"/>
    </source>
</evidence>
<dbReference type="NCBIfam" id="NF045760">
    <property type="entry name" value="YtpR"/>
    <property type="match status" value="1"/>
</dbReference>
<keyword evidence="2 3" id="KW-0694">RNA-binding</keyword>
<evidence type="ECO:0000256" key="1">
    <source>
        <dbReference type="ARBA" id="ARBA00022555"/>
    </source>
</evidence>
<feature type="domain" description="TRNA-binding" evidence="4">
    <location>
        <begin position="83"/>
        <end position="192"/>
    </location>
</feature>
<dbReference type="RefSeq" id="WP_307444136.1">
    <property type="nucleotide sequence ID" value="NZ_JAUSWP010000001.1"/>
</dbReference>
<dbReference type="InterPro" id="IPR033714">
    <property type="entry name" value="tRNA_bind_bactPheRS"/>
</dbReference>
<organism evidence="5 6">
    <name type="scientific">Mycoplasma yeatsii</name>
    <dbReference type="NCBI Taxonomy" id="51365"/>
    <lineage>
        <taxon>Bacteria</taxon>
        <taxon>Bacillati</taxon>
        <taxon>Mycoplasmatota</taxon>
        <taxon>Mollicutes</taxon>
        <taxon>Mycoplasmataceae</taxon>
        <taxon>Mycoplasma</taxon>
    </lineage>
</organism>
<dbReference type="PROSITE" id="PS50886">
    <property type="entry name" value="TRBD"/>
    <property type="match status" value="1"/>
</dbReference>
<dbReference type="Gene3D" id="3.30.1940.10">
    <property type="entry name" value="YtpR-like"/>
    <property type="match status" value="1"/>
</dbReference>
<dbReference type="Pfam" id="PF01588">
    <property type="entry name" value="tRNA_bind"/>
    <property type="match status" value="1"/>
</dbReference>
<reference evidence="5" key="1">
    <citation type="submission" date="2023-07" db="EMBL/GenBank/DDBJ databases">
        <title>Genomic Encyclopedia of Type Strains, Phase IV (KMG-IV): sequencing the most valuable type-strain genomes for metagenomic binning, comparative biology and taxonomic classification.</title>
        <authorList>
            <person name="Goeker M."/>
        </authorList>
    </citation>
    <scope>NUCLEOTIDE SEQUENCE [LARGE SCALE GENOMIC DNA]</scope>
    <source>
        <strain evidence="5">DSM 22019</strain>
    </source>
</reference>